<dbReference type="AlphaFoldDB" id="A0AAW0G1S4"/>
<dbReference type="GO" id="GO:0006629">
    <property type="term" value="P:lipid metabolic process"/>
    <property type="evidence" value="ECO:0007669"/>
    <property type="project" value="InterPro"/>
</dbReference>
<keyword evidence="1" id="KW-0472">Membrane</keyword>
<evidence type="ECO:0000313" key="3">
    <source>
        <dbReference type="EMBL" id="KAK7685070.1"/>
    </source>
</evidence>
<evidence type="ECO:0000256" key="1">
    <source>
        <dbReference type="SAM" id="Phobius"/>
    </source>
</evidence>
<keyword evidence="1" id="KW-1133">Transmembrane helix</keyword>
<dbReference type="Pfam" id="PF00487">
    <property type="entry name" value="FA_desaturase"/>
    <property type="match status" value="1"/>
</dbReference>
<dbReference type="InterPro" id="IPR012171">
    <property type="entry name" value="Fatty_acid_desaturase"/>
</dbReference>
<name>A0AAW0G1S4_9APHY</name>
<feature type="domain" description="Fatty acid desaturase" evidence="2">
    <location>
        <begin position="87"/>
        <end position="360"/>
    </location>
</feature>
<evidence type="ECO:0000313" key="4">
    <source>
        <dbReference type="Proteomes" id="UP001385951"/>
    </source>
</evidence>
<feature type="transmembrane region" description="Helical" evidence="1">
    <location>
        <begin position="118"/>
        <end position="139"/>
    </location>
</feature>
<dbReference type="EMBL" id="JASBNA010000022">
    <property type="protein sequence ID" value="KAK7685070.1"/>
    <property type="molecule type" value="Genomic_DNA"/>
</dbReference>
<proteinExistence type="predicted"/>
<reference evidence="3 4" key="1">
    <citation type="submission" date="2022-09" db="EMBL/GenBank/DDBJ databases">
        <authorList>
            <person name="Palmer J.M."/>
        </authorList>
    </citation>
    <scope>NUCLEOTIDE SEQUENCE [LARGE SCALE GENOMIC DNA]</scope>
    <source>
        <strain evidence="3 4">DSM 7382</strain>
    </source>
</reference>
<sequence>MALNLQLDGPEYIARTQQDFVLPDLDVNLLRAAVPKEAFEKSTFKALRAIIHIPVLSVLLVILIHRFDHKFGHNAFDTSSTIIAWSGWVLYWIAQSILWAGVWTIGHEATHNNLSDLVWVNSAIGMVCNSFIFVPYFSWRITHLRHHRATGSMESEEVYVPYVRSDFNLPPPHKATKEELAEAFEESPIYCFLRLLVMQFLGYHTYFTFNTMGSKRYPPGSNHWNPFSGLFSKDQHAQVIASDIGIFTMASLLGLWAYRSGFAEVAKIYLIPFAITNHWVVAMTFLQHSCSTIPHYRGDAWTRARGALATVDRPFLGPVDKLVLMGVNTYHTTHHLFSSIPFYNLPQAHEAVRPLLGDMYNYDSSWILWALWRTFNECVFVEDEGEVVFYKDKHGIPRRKVKSS</sequence>
<comment type="caution">
    <text evidence="3">The sequence shown here is derived from an EMBL/GenBank/DDBJ whole genome shotgun (WGS) entry which is preliminary data.</text>
</comment>
<keyword evidence="1" id="KW-0812">Transmembrane</keyword>
<accession>A0AAW0G1S4</accession>
<gene>
    <name evidence="3" type="ORF">QCA50_011907</name>
</gene>
<protein>
    <recommendedName>
        <fullName evidence="2">Fatty acid desaturase domain-containing protein</fullName>
    </recommendedName>
</protein>
<feature type="transmembrane region" description="Helical" evidence="1">
    <location>
        <begin position="49"/>
        <end position="67"/>
    </location>
</feature>
<dbReference type="Proteomes" id="UP001385951">
    <property type="component" value="Unassembled WGS sequence"/>
</dbReference>
<organism evidence="3 4">
    <name type="scientific">Cerrena zonata</name>
    <dbReference type="NCBI Taxonomy" id="2478898"/>
    <lineage>
        <taxon>Eukaryota</taxon>
        <taxon>Fungi</taxon>
        <taxon>Dikarya</taxon>
        <taxon>Basidiomycota</taxon>
        <taxon>Agaricomycotina</taxon>
        <taxon>Agaricomycetes</taxon>
        <taxon>Polyporales</taxon>
        <taxon>Cerrenaceae</taxon>
        <taxon>Cerrena</taxon>
    </lineage>
</organism>
<dbReference type="GO" id="GO:0016491">
    <property type="term" value="F:oxidoreductase activity"/>
    <property type="evidence" value="ECO:0007669"/>
    <property type="project" value="InterPro"/>
</dbReference>
<dbReference type="InterPro" id="IPR005804">
    <property type="entry name" value="FA_desaturase_dom"/>
</dbReference>
<feature type="transmembrane region" description="Helical" evidence="1">
    <location>
        <begin position="88"/>
        <end position="106"/>
    </location>
</feature>
<dbReference type="PANTHER" id="PTHR32100">
    <property type="entry name" value="OMEGA-6 FATTY ACID DESATURASE, CHLOROPLASTIC"/>
    <property type="match status" value="1"/>
</dbReference>
<keyword evidence="4" id="KW-1185">Reference proteome</keyword>
<evidence type="ECO:0000259" key="2">
    <source>
        <dbReference type="Pfam" id="PF00487"/>
    </source>
</evidence>